<evidence type="ECO:0000313" key="2">
    <source>
        <dbReference type="Proteomes" id="UP000698335"/>
    </source>
</evidence>
<accession>A0A930W1C2</accession>
<name>A0A930W1C2_9ACTN</name>
<dbReference type="Gene3D" id="3.40.640.10">
    <property type="entry name" value="Type I PLP-dependent aspartate aminotransferase-like (Major domain)"/>
    <property type="match status" value="1"/>
</dbReference>
<feature type="non-terminal residue" evidence="1">
    <location>
        <position position="96"/>
    </location>
</feature>
<dbReference type="InterPro" id="IPR015424">
    <property type="entry name" value="PyrdxlP-dep_Trfase"/>
</dbReference>
<protein>
    <submittedName>
        <fullName evidence="1">Aminotransferase</fullName>
    </submittedName>
</protein>
<reference evidence="1" key="1">
    <citation type="submission" date="2020-04" db="EMBL/GenBank/DDBJ databases">
        <title>Deep metagenomics examines the oral microbiome during advanced dental caries in children, revealing novel taxa and co-occurrences with host molecules.</title>
        <authorList>
            <person name="Baker J.L."/>
            <person name="Morton J.T."/>
            <person name="Dinis M."/>
            <person name="Alvarez R."/>
            <person name="Tran N.C."/>
            <person name="Knight R."/>
            <person name="Edlund A."/>
        </authorList>
    </citation>
    <scope>NUCLEOTIDE SEQUENCE</scope>
    <source>
        <strain evidence="1">JCVI_38_bin.5</strain>
    </source>
</reference>
<keyword evidence="1" id="KW-0032">Aminotransferase</keyword>
<organism evidence="1 2">
    <name type="scientific">Lancefieldella rimae</name>
    <dbReference type="NCBI Taxonomy" id="1383"/>
    <lineage>
        <taxon>Bacteria</taxon>
        <taxon>Bacillati</taxon>
        <taxon>Actinomycetota</taxon>
        <taxon>Coriobacteriia</taxon>
        <taxon>Coriobacteriales</taxon>
        <taxon>Atopobiaceae</taxon>
        <taxon>Lancefieldella</taxon>
    </lineage>
</organism>
<dbReference type="GO" id="GO:0008483">
    <property type="term" value="F:transaminase activity"/>
    <property type="evidence" value="ECO:0007669"/>
    <property type="project" value="UniProtKB-KW"/>
</dbReference>
<dbReference type="EMBL" id="JABZGW010000195">
    <property type="protein sequence ID" value="MBF4808003.1"/>
    <property type="molecule type" value="Genomic_DNA"/>
</dbReference>
<evidence type="ECO:0000313" key="1">
    <source>
        <dbReference type="EMBL" id="MBF4808003.1"/>
    </source>
</evidence>
<comment type="caution">
    <text evidence="1">The sequence shown here is derived from an EMBL/GenBank/DDBJ whole genome shotgun (WGS) entry which is preliminary data.</text>
</comment>
<proteinExistence type="predicted"/>
<gene>
    <name evidence="1" type="ORF">HXK26_04845</name>
</gene>
<dbReference type="Proteomes" id="UP000698335">
    <property type="component" value="Unassembled WGS sequence"/>
</dbReference>
<keyword evidence="1" id="KW-0808">Transferase</keyword>
<sequence>METFPLYSRSFEEAKELQFKIVDCATKVFNGNDALSIGDLGVHKGTNEPLQTIRVEKVLARAFDAEDAVLVRGAGTGALRWALAATIKPGSTILVH</sequence>
<dbReference type="InterPro" id="IPR015421">
    <property type="entry name" value="PyrdxlP-dep_Trfase_major"/>
</dbReference>
<dbReference type="SUPFAM" id="SSF53383">
    <property type="entry name" value="PLP-dependent transferases"/>
    <property type="match status" value="1"/>
</dbReference>
<dbReference type="AlphaFoldDB" id="A0A930W1C2"/>